<feature type="compositionally biased region" description="Low complexity" evidence="1">
    <location>
        <begin position="75"/>
        <end position="98"/>
    </location>
</feature>
<reference evidence="3" key="1">
    <citation type="journal article" date="2019" name="PLoS Pathog.">
        <title>Re-assessing the diversity of negative strand RNA viruses in insects.</title>
        <authorList>
            <person name="Kafer S."/>
            <person name="Paraskevopoulou S."/>
            <person name="Zirkel F."/>
            <person name="Wieseke N."/>
            <person name="Donath A."/>
            <person name="Petersen M."/>
            <person name="Jones T.C."/>
            <person name="Liu S."/>
            <person name="Zhou X."/>
            <person name="Middendorf M."/>
            <person name="Junglen S."/>
            <person name="Misof B."/>
            <person name="Drosten C."/>
        </authorList>
    </citation>
    <scope>NUCLEOTIDE SEQUENCE</scope>
    <source>
        <strain evidence="3">OKIAV28</strain>
    </source>
</reference>
<feature type="transmembrane region" description="Helical" evidence="2">
    <location>
        <begin position="698"/>
        <end position="718"/>
    </location>
</feature>
<keyword evidence="2" id="KW-1133">Transmembrane helix</keyword>
<keyword evidence="2" id="KW-0472">Membrane</keyword>
<sequence length="735" mass="81230">MKTLLHVTQVSVLLYSFFLLTHAAPAPPDEPCLPLGEEAALLQKDYPDSLAAIIPICDFQSNTESLPNKDPPSPSTTSNSLPSPQRSAAPSSTSSLPPIDIGGFITQSLKLSSDNPSDNSSNLFKNFPSTIHKATKSYLLKSPKVYFFGPSSEWRQFISHPVPECAAPAYSSGRADSSSTMLKVLRHSSAPGDLSLGLLVTAMVSRTECSVGFWGSVKRRTFEMRPTLLSSLPSAQLSNKITELSKTQMTSLNPEYKTTLYFEEDSQFSCNWMLTQKKTTQFLSVSAVMLEWSPRRSLISPSVMENCSAWSSSCHLNPHTVIILPPYNSDDFSSCSFTIASVIPGVIEYLKAGPKLPGSFTSLKGDFHIKFDLPGSELSGHYCYFEQSVVYLTVEGFYVTMDANQNVTRLLKADLANPSTPFHNLVKRSTPILERSDEEKTSTISFYDYPSSQRTQWLYERQIWTVAELSSYMRRIENLSVSELLRAAHERCVLKRSLMKFALSTTPVMVELFLEHYLDTSGIMVRWSEGIAWFKTGILIEKISLGQTLEWCNGSMLAKGSFMGDSGLHPILILPTSGHAIAAHPSSLSFCDRSTPDEFYIPLLMEGSLNVLSGEVHALTQVAGALTALSKDLDLHYPVLPPATGKLLDLLERSTAFGPGWIFNGTDDTGLVGLINNQLDYGHDFQWTAWERYLPASWVGMSSIIGVLIFIYIARCILDSARGNPGGRTRRVDWA</sequence>
<accession>A0A7D7JIP1</accession>
<name>A0A7D7JIP1_9RHAB</name>
<organism evidence="3">
    <name type="scientific">Coleopteran rhabdo-related virus OKIAV28</name>
    <dbReference type="NCBI Taxonomy" id="2746288"/>
    <lineage>
        <taxon>Viruses</taxon>
        <taxon>Riboviria</taxon>
        <taxon>Orthornavirae</taxon>
        <taxon>Negarnaviricota</taxon>
        <taxon>Haploviricotina</taxon>
        <taxon>Monjiviricetes</taxon>
        <taxon>Mononegavirales</taxon>
        <taxon>Rhabdoviridae</taxon>
    </lineage>
</organism>
<reference evidence="3" key="2">
    <citation type="submission" date="2020-03" db="EMBL/GenBank/DDBJ databases">
        <authorList>
            <person name="Kafer S."/>
            <person name="Paraskevopoulou S."/>
            <person name="Zirkel F."/>
            <person name="Wieseke N."/>
            <person name="Donath A."/>
            <person name="Petersen M."/>
            <person name="Jones T.C."/>
            <person name="Liu S."/>
            <person name="Zhou X."/>
            <person name="Middendorf M."/>
            <person name="Junglen S."/>
            <person name="Misof B."/>
            <person name="Drosten C."/>
        </authorList>
    </citation>
    <scope>NUCLEOTIDE SEQUENCE</scope>
    <source>
        <strain evidence="3">OKIAV28</strain>
    </source>
</reference>
<evidence type="ECO:0000256" key="2">
    <source>
        <dbReference type="SAM" id="Phobius"/>
    </source>
</evidence>
<evidence type="ECO:0000313" key="3">
    <source>
        <dbReference type="EMBL" id="QMP82193.1"/>
    </source>
</evidence>
<feature type="region of interest" description="Disordered" evidence="1">
    <location>
        <begin position="64"/>
        <end position="98"/>
    </location>
</feature>
<keyword evidence="2" id="KW-0812">Transmembrane</keyword>
<protein>
    <submittedName>
        <fullName evidence="3">Glycoprotein</fullName>
    </submittedName>
</protein>
<evidence type="ECO:0000256" key="1">
    <source>
        <dbReference type="SAM" id="MobiDB-lite"/>
    </source>
</evidence>
<dbReference type="EMBL" id="MT153411">
    <property type="protein sequence ID" value="QMP82193.1"/>
    <property type="molecule type" value="Viral_cRNA"/>
</dbReference>
<proteinExistence type="predicted"/>